<accession>A0A3N4LQP9</accession>
<comment type="subcellular location">
    <subcellularLocation>
        <location evidence="1">Mitochondrion</location>
    </subcellularLocation>
</comment>
<dbReference type="SUPFAM" id="SSF64602">
    <property type="entry name" value="F1 ATPase inhibitor, IF1, C-terminal domain"/>
    <property type="match status" value="1"/>
</dbReference>
<keyword evidence="10" id="KW-1185">Reference proteome</keyword>
<evidence type="ECO:0000256" key="7">
    <source>
        <dbReference type="SAM" id="Coils"/>
    </source>
</evidence>
<comment type="similarity">
    <text evidence="2 6">Belongs to the ATPase inhibitor family.</text>
</comment>
<dbReference type="OrthoDB" id="5532350at2759"/>
<name>A0A3N4LQP9_9PEZI</name>
<feature type="compositionally biased region" description="Basic and acidic residues" evidence="8">
    <location>
        <begin position="41"/>
        <end position="51"/>
    </location>
</feature>
<evidence type="ECO:0000256" key="5">
    <source>
        <dbReference type="ARBA" id="ARBA00023128"/>
    </source>
</evidence>
<comment type="function">
    <text evidence="6">Inhibits the enzyme activity of ATPase.</text>
</comment>
<dbReference type="Gene3D" id="1.20.5.500">
    <property type="entry name" value="Single helix bin"/>
    <property type="match status" value="1"/>
</dbReference>
<protein>
    <recommendedName>
        <fullName evidence="6">ATPase inhibitor, mitochondrial</fullName>
    </recommendedName>
</protein>
<reference evidence="9 10" key="1">
    <citation type="journal article" date="2018" name="Nat. Ecol. Evol.">
        <title>Pezizomycetes genomes reveal the molecular basis of ectomycorrhizal truffle lifestyle.</title>
        <authorList>
            <person name="Murat C."/>
            <person name="Payen T."/>
            <person name="Noel B."/>
            <person name="Kuo A."/>
            <person name="Morin E."/>
            <person name="Chen J."/>
            <person name="Kohler A."/>
            <person name="Krizsan K."/>
            <person name="Balestrini R."/>
            <person name="Da Silva C."/>
            <person name="Montanini B."/>
            <person name="Hainaut M."/>
            <person name="Levati E."/>
            <person name="Barry K.W."/>
            <person name="Belfiori B."/>
            <person name="Cichocki N."/>
            <person name="Clum A."/>
            <person name="Dockter R.B."/>
            <person name="Fauchery L."/>
            <person name="Guy J."/>
            <person name="Iotti M."/>
            <person name="Le Tacon F."/>
            <person name="Lindquist E.A."/>
            <person name="Lipzen A."/>
            <person name="Malagnac F."/>
            <person name="Mello A."/>
            <person name="Molinier V."/>
            <person name="Miyauchi S."/>
            <person name="Poulain J."/>
            <person name="Riccioni C."/>
            <person name="Rubini A."/>
            <person name="Sitrit Y."/>
            <person name="Splivallo R."/>
            <person name="Traeger S."/>
            <person name="Wang M."/>
            <person name="Zifcakova L."/>
            <person name="Wipf D."/>
            <person name="Zambonelli A."/>
            <person name="Paolocci F."/>
            <person name="Nowrousian M."/>
            <person name="Ottonello S."/>
            <person name="Baldrian P."/>
            <person name="Spatafora J.W."/>
            <person name="Henrissat B."/>
            <person name="Nagy L.G."/>
            <person name="Aury J.M."/>
            <person name="Wincker P."/>
            <person name="Grigoriev I.V."/>
            <person name="Bonfante P."/>
            <person name="Martin F.M."/>
        </authorList>
    </citation>
    <scope>NUCLEOTIDE SEQUENCE [LARGE SCALE GENOMIC DNA]</scope>
    <source>
        <strain evidence="9 10">ATCC MYA-4762</strain>
    </source>
</reference>
<dbReference type="InParanoid" id="A0A3N4LQP9"/>
<organism evidence="9 10">
    <name type="scientific">Terfezia boudieri ATCC MYA-4762</name>
    <dbReference type="NCBI Taxonomy" id="1051890"/>
    <lineage>
        <taxon>Eukaryota</taxon>
        <taxon>Fungi</taxon>
        <taxon>Dikarya</taxon>
        <taxon>Ascomycota</taxon>
        <taxon>Pezizomycotina</taxon>
        <taxon>Pezizomycetes</taxon>
        <taxon>Pezizales</taxon>
        <taxon>Pezizaceae</taxon>
        <taxon>Terfezia</taxon>
    </lineage>
</organism>
<evidence type="ECO:0000256" key="6">
    <source>
        <dbReference type="RuleBase" id="RU368087"/>
    </source>
</evidence>
<gene>
    <name evidence="9" type="ORF">L211DRAFT_783237</name>
</gene>
<evidence type="ECO:0000313" key="10">
    <source>
        <dbReference type="Proteomes" id="UP000267821"/>
    </source>
</evidence>
<dbReference type="AlphaFoldDB" id="A0A3N4LQP9"/>
<dbReference type="GO" id="GO:0005739">
    <property type="term" value="C:mitochondrion"/>
    <property type="evidence" value="ECO:0007669"/>
    <property type="project" value="UniProtKB-SubCell"/>
</dbReference>
<evidence type="ECO:0000313" key="9">
    <source>
        <dbReference type="EMBL" id="RPB25247.1"/>
    </source>
</evidence>
<evidence type="ECO:0000256" key="3">
    <source>
        <dbReference type="ARBA" id="ARBA00022946"/>
    </source>
</evidence>
<dbReference type="STRING" id="1051890.A0A3N4LQP9"/>
<dbReference type="InterPro" id="IPR007648">
    <property type="entry name" value="ATPase_inhibitor_mt"/>
</dbReference>
<dbReference type="EMBL" id="ML121538">
    <property type="protein sequence ID" value="RPB25247.1"/>
    <property type="molecule type" value="Genomic_DNA"/>
</dbReference>
<keyword evidence="5" id="KW-0496">Mitochondrion</keyword>
<dbReference type="FunCoup" id="A0A3N4LQP9">
    <property type="interactions" value="130"/>
</dbReference>
<dbReference type="Pfam" id="PF04568">
    <property type="entry name" value="IATP"/>
    <property type="match status" value="1"/>
</dbReference>
<feature type="region of interest" description="Disordered" evidence="8">
    <location>
        <begin position="24"/>
        <end position="51"/>
    </location>
</feature>
<dbReference type="Proteomes" id="UP000267821">
    <property type="component" value="Unassembled WGS sequence"/>
</dbReference>
<keyword evidence="4 7" id="KW-0175">Coiled coil</keyword>
<dbReference type="PANTHER" id="PTHR48417:SF1">
    <property type="entry name" value="ATP SYNTHASE F1 SUBUNIT EPSILON"/>
    <property type="match status" value="1"/>
</dbReference>
<proteinExistence type="inferred from homology"/>
<evidence type="ECO:0000256" key="8">
    <source>
        <dbReference type="SAM" id="MobiDB-lite"/>
    </source>
</evidence>
<sequence length="102" mass="11679">MLRTSIIRSTGTIRVQRSAPLVISTRAMSSGEVGSGYSRPEGQKGGDSFTKREKAAEDYYIRQKEKEKLFQLREKLKQQRAHLDELDKHIEELTRNQGGEQN</sequence>
<evidence type="ECO:0000256" key="4">
    <source>
        <dbReference type="ARBA" id="ARBA00023054"/>
    </source>
</evidence>
<evidence type="ECO:0000256" key="1">
    <source>
        <dbReference type="ARBA" id="ARBA00004173"/>
    </source>
</evidence>
<dbReference type="GO" id="GO:0042030">
    <property type="term" value="F:ATPase inhibitor activity"/>
    <property type="evidence" value="ECO:0007669"/>
    <property type="project" value="InterPro"/>
</dbReference>
<feature type="coiled-coil region" evidence="7">
    <location>
        <begin position="62"/>
        <end position="96"/>
    </location>
</feature>
<keyword evidence="3" id="KW-0809">Transit peptide</keyword>
<dbReference type="PANTHER" id="PTHR48417">
    <property type="entry name" value="ATP SYNTHASE F1 SUBUNIT EPSILON"/>
    <property type="match status" value="1"/>
</dbReference>
<evidence type="ECO:0000256" key="2">
    <source>
        <dbReference type="ARBA" id="ARBA00010901"/>
    </source>
</evidence>